<proteinExistence type="predicted"/>
<dbReference type="InterPro" id="IPR050789">
    <property type="entry name" value="Diverse_Enzym_Activities"/>
</dbReference>
<evidence type="ECO:0000313" key="2">
    <source>
        <dbReference type="EMBL" id="RAW02344.1"/>
    </source>
</evidence>
<dbReference type="SUPFAM" id="SSF56601">
    <property type="entry name" value="beta-lactamase/transpeptidase-like"/>
    <property type="match status" value="1"/>
</dbReference>
<name>A0A364Y884_9BACT</name>
<dbReference type="Pfam" id="PF00144">
    <property type="entry name" value="Beta-lactamase"/>
    <property type="match status" value="1"/>
</dbReference>
<dbReference type="RefSeq" id="WP_112746166.1">
    <property type="nucleotide sequence ID" value="NZ_QMFY01000002.1"/>
</dbReference>
<keyword evidence="3" id="KW-1185">Reference proteome</keyword>
<dbReference type="PANTHER" id="PTHR43283">
    <property type="entry name" value="BETA-LACTAMASE-RELATED"/>
    <property type="match status" value="1"/>
</dbReference>
<dbReference type="Proteomes" id="UP000251889">
    <property type="component" value="Unassembled WGS sequence"/>
</dbReference>
<dbReference type="EMBL" id="QMFY01000002">
    <property type="protein sequence ID" value="RAW02344.1"/>
    <property type="molecule type" value="Genomic_DNA"/>
</dbReference>
<keyword evidence="2" id="KW-0378">Hydrolase</keyword>
<accession>A0A364Y884</accession>
<protein>
    <submittedName>
        <fullName evidence="2">Serine hydrolase</fullName>
    </submittedName>
</protein>
<sequence length="419" mass="46612">MSRTLSLLIGLAFLAACQSPKSEQESSSNNVVTERVKARIDSTLKSQVDAGRIAGVSALIIEKNKEVYFNAFGFADREAKKTFDRNTLVRIFSMTKPITGTALMQLFEQGKFQLDDPISKYAPEFANMKVFVGKDNAGKLILEPTKRPITIRDLTRHTAGWAREEHPELGALVKEADCMNKQNTLAQMAAKLSKLPLAFHPGEQWSYGISVDVQAYLVERISGKPFDEYVKENILDPLKMNSTRYVPVDSTRLAAVYMKGDDGVLQRIPNEKANEFNGKSWPLKPGGFGFTACIDDYQRFARMLVNGGTFDGATILKPETIKLMATNHLSYSVTERMWLPSKGQVGFGVDFAVRLKSPVDAQENAGVVGEFFWDGAASTLFWVDPTNELTAVLFVQIFPFDGQLHNNFRNAVYGIPNPK</sequence>
<dbReference type="OrthoDB" id="1522765at2"/>
<dbReference type="PANTHER" id="PTHR43283:SF3">
    <property type="entry name" value="BETA-LACTAMASE FAMILY PROTEIN (AFU_ORTHOLOGUE AFUA_5G07500)"/>
    <property type="match status" value="1"/>
</dbReference>
<gene>
    <name evidence="2" type="ORF">DQQ10_07370</name>
</gene>
<dbReference type="PROSITE" id="PS51257">
    <property type="entry name" value="PROKAR_LIPOPROTEIN"/>
    <property type="match status" value="1"/>
</dbReference>
<dbReference type="InterPro" id="IPR012338">
    <property type="entry name" value="Beta-lactam/transpept-like"/>
</dbReference>
<dbReference type="Gene3D" id="3.40.710.10">
    <property type="entry name" value="DD-peptidase/beta-lactamase superfamily"/>
    <property type="match status" value="1"/>
</dbReference>
<organism evidence="2 3">
    <name type="scientific">Pseudochryseolinea flava</name>
    <dbReference type="NCBI Taxonomy" id="2059302"/>
    <lineage>
        <taxon>Bacteria</taxon>
        <taxon>Pseudomonadati</taxon>
        <taxon>Bacteroidota</taxon>
        <taxon>Cytophagia</taxon>
        <taxon>Cytophagales</taxon>
        <taxon>Fulvivirgaceae</taxon>
        <taxon>Pseudochryseolinea</taxon>
    </lineage>
</organism>
<reference evidence="2 3" key="1">
    <citation type="submission" date="2018-06" db="EMBL/GenBank/DDBJ databases">
        <title>Chryseolinea flavus sp. nov., a member of the phylum Bacteroidetes isolated from soil.</title>
        <authorList>
            <person name="Li Y."/>
            <person name="Wang J."/>
        </authorList>
    </citation>
    <scope>NUCLEOTIDE SEQUENCE [LARGE SCALE GENOMIC DNA]</scope>
    <source>
        <strain evidence="2 3">SDU1-6</strain>
    </source>
</reference>
<feature type="domain" description="Beta-lactamase-related" evidence="1">
    <location>
        <begin position="41"/>
        <end position="403"/>
    </location>
</feature>
<dbReference type="AlphaFoldDB" id="A0A364Y884"/>
<dbReference type="InterPro" id="IPR001466">
    <property type="entry name" value="Beta-lactam-related"/>
</dbReference>
<dbReference type="GO" id="GO:0016787">
    <property type="term" value="F:hydrolase activity"/>
    <property type="evidence" value="ECO:0007669"/>
    <property type="project" value="UniProtKB-KW"/>
</dbReference>
<comment type="caution">
    <text evidence="2">The sequence shown here is derived from an EMBL/GenBank/DDBJ whole genome shotgun (WGS) entry which is preliminary data.</text>
</comment>
<evidence type="ECO:0000313" key="3">
    <source>
        <dbReference type="Proteomes" id="UP000251889"/>
    </source>
</evidence>
<evidence type="ECO:0000259" key="1">
    <source>
        <dbReference type="Pfam" id="PF00144"/>
    </source>
</evidence>